<name>A0ABU3G6B6_9MICO</name>
<keyword evidence="2" id="KW-1185">Reference proteome</keyword>
<evidence type="ECO:0000313" key="2">
    <source>
        <dbReference type="Proteomes" id="UP001251849"/>
    </source>
</evidence>
<organism evidence="1 2">
    <name type="scientific">Microbacterium gawkjiense</name>
    <dbReference type="NCBI Taxonomy" id="3067309"/>
    <lineage>
        <taxon>Bacteria</taxon>
        <taxon>Bacillati</taxon>
        <taxon>Actinomycetota</taxon>
        <taxon>Actinomycetes</taxon>
        <taxon>Micrococcales</taxon>
        <taxon>Microbacteriaceae</taxon>
        <taxon>Microbacterium</taxon>
    </lineage>
</organism>
<dbReference type="RefSeq" id="WP_311860025.1">
    <property type="nucleotide sequence ID" value="NZ_JAUZVV010000001.1"/>
</dbReference>
<dbReference type="EMBL" id="JAUZVV010000001">
    <property type="protein sequence ID" value="MDT3315352.1"/>
    <property type="molecule type" value="Genomic_DNA"/>
</dbReference>
<protein>
    <submittedName>
        <fullName evidence="1">Uncharacterized protein</fullName>
    </submittedName>
</protein>
<proteinExistence type="predicted"/>
<accession>A0ABU3G6B6</accession>
<comment type="caution">
    <text evidence="1">The sequence shown here is derived from an EMBL/GenBank/DDBJ whole genome shotgun (WGS) entry which is preliminary data.</text>
</comment>
<evidence type="ECO:0000313" key="1">
    <source>
        <dbReference type="EMBL" id="MDT3315352.1"/>
    </source>
</evidence>
<sequence>MTFTYRCFTPESGELEGEFASWEEVWAMPTVTSCEPFKHGSVVTPEQEAAIDLALPAYAGDREEALVGLHAQCAITDNGYLSIDPLSGNQIYEVEGMLALCPDRPGADTLAAALPTH</sequence>
<gene>
    <name evidence="1" type="ORF">Q9S71_00790</name>
</gene>
<dbReference type="Proteomes" id="UP001251849">
    <property type="component" value="Unassembled WGS sequence"/>
</dbReference>
<reference evidence="1 2" key="1">
    <citation type="submission" date="2023-08" db="EMBL/GenBank/DDBJ databases">
        <title>Microbacterium aquilitoris sp. nov. and Microbacterium gwkjibeachense sp. nov., isolated from beach.</title>
        <authorList>
            <person name="Lee S.D."/>
            <person name="Yang H."/>
            <person name="Kim I."/>
        </authorList>
    </citation>
    <scope>NUCLEOTIDE SEQUENCE [LARGE SCALE GENOMIC DNA]</scope>
    <source>
        <strain evidence="1 2">KSW4-11</strain>
    </source>
</reference>